<evidence type="ECO:0000256" key="4">
    <source>
        <dbReference type="PROSITE-ProRule" id="PRU00473"/>
    </source>
</evidence>
<keyword evidence="5" id="KW-1133">Transmembrane helix</keyword>
<feature type="domain" description="OmpA-like" evidence="7">
    <location>
        <begin position="102"/>
        <end position="221"/>
    </location>
</feature>
<dbReference type="Gene3D" id="3.30.1330.60">
    <property type="entry name" value="OmpA-like domain"/>
    <property type="match status" value="1"/>
</dbReference>
<feature type="transmembrane region" description="Helical" evidence="5">
    <location>
        <begin position="57"/>
        <end position="77"/>
    </location>
</feature>
<keyword evidence="9" id="KW-1185">Reference proteome</keyword>
<comment type="subcellular location">
    <subcellularLocation>
        <location evidence="1">Cell outer membrane</location>
    </subcellularLocation>
</comment>
<keyword evidence="6" id="KW-0732">Signal</keyword>
<accession>A0ABY5V2V6</accession>
<dbReference type="InterPro" id="IPR050330">
    <property type="entry name" value="Bact_OuterMem_StrucFunc"/>
</dbReference>
<organism evidence="8 9">
    <name type="scientific">Alistipes ihumii AP11</name>
    <dbReference type="NCBI Taxonomy" id="1211813"/>
    <lineage>
        <taxon>Bacteria</taxon>
        <taxon>Pseudomonadati</taxon>
        <taxon>Bacteroidota</taxon>
        <taxon>Bacteroidia</taxon>
        <taxon>Bacteroidales</taxon>
        <taxon>Rikenellaceae</taxon>
        <taxon>Alistipes</taxon>
    </lineage>
</organism>
<dbReference type="CDD" id="cd07185">
    <property type="entry name" value="OmpA_C-like"/>
    <property type="match status" value="1"/>
</dbReference>
<keyword evidence="3" id="KW-0998">Cell outer membrane</keyword>
<dbReference type="Pfam" id="PF13488">
    <property type="entry name" value="Gly-zipper_Omp"/>
    <property type="match status" value="1"/>
</dbReference>
<dbReference type="InterPro" id="IPR036737">
    <property type="entry name" value="OmpA-like_sf"/>
</dbReference>
<evidence type="ECO:0000256" key="3">
    <source>
        <dbReference type="ARBA" id="ARBA00023237"/>
    </source>
</evidence>
<proteinExistence type="predicted"/>
<evidence type="ECO:0000313" key="8">
    <source>
        <dbReference type="EMBL" id="UWN58203.1"/>
    </source>
</evidence>
<dbReference type="PROSITE" id="PS51257">
    <property type="entry name" value="PROKAR_LIPOPROTEIN"/>
    <property type="match status" value="1"/>
</dbReference>
<protein>
    <submittedName>
        <fullName evidence="8">OmpA family protein</fullName>
    </submittedName>
</protein>
<dbReference type="InterPro" id="IPR039567">
    <property type="entry name" value="Gly-zipper"/>
</dbReference>
<keyword evidence="2 4" id="KW-0472">Membrane</keyword>
<evidence type="ECO:0000313" key="9">
    <source>
        <dbReference type="Proteomes" id="UP001059295"/>
    </source>
</evidence>
<feature type="chain" id="PRO_5046643585" evidence="6">
    <location>
        <begin position="23"/>
        <end position="233"/>
    </location>
</feature>
<name>A0ABY5V2V6_9BACT</name>
<dbReference type="GeneID" id="82891142"/>
<dbReference type="PRINTS" id="PR01021">
    <property type="entry name" value="OMPADOMAIN"/>
</dbReference>
<gene>
    <name evidence="8" type="ORF">NQ491_05370</name>
</gene>
<evidence type="ECO:0000256" key="1">
    <source>
        <dbReference type="ARBA" id="ARBA00004442"/>
    </source>
</evidence>
<keyword evidence="5" id="KW-0812">Transmembrane</keyword>
<sequence>MRTTKGSMAAMMAAALLTTGCAAFQNMSKTGQGATIGGGGGAVAGAAIGAMAGGGKGAAIGTAVGAGLGAGVGALIGRRMDKQKAELEKIEGAQVETVTDENDLQAIKVTFNDKILFATGKSDLSDASRSALGKFAASLAQSPETDIAIYGHTDNTGSRAVNQKLSEERAQAVANYLIGQKVDPVRITTRGLAYDSPIADNSTEEGRAQNRRVEILITANDQMIQQAQDGTLK</sequence>
<reference evidence="8" key="1">
    <citation type="journal article" date="2022" name="Cell">
        <title>Design, construction, and in vivo augmentation of a complex gut microbiome.</title>
        <authorList>
            <person name="Cheng A.G."/>
            <person name="Ho P.Y."/>
            <person name="Aranda-Diaz A."/>
            <person name="Jain S."/>
            <person name="Yu F.B."/>
            <person name="Meng X."/>
            <person name="Wang M."/>
            <person name="Iakiviak M."/>
            <person name="Nagashima K."/>
            <person name="Zhao A."/>
            <person name="Murugkar P."/>
            <person name="Patil A."/>
            <person name="Atabakhsh K."/>
            <person name="Weakley A."/>
            <person name="Yan J."/>
            <person name="Brumbaugh A.R."/>
            <person name="Higginbottom S."/>
            <person name="Dimas A."/>
            <person name="Shiver A.L."/>
            <person name="Deutschbauer A."/>
            <person name="Neff N."/>
            <person name="Sonnenburg J.L."/>
            <person name="Huang K.C."/>
            <person name="Fischbach M.A."/>
        </authorList>
    </citation>
    <scope>NUCLEOTIDE SEQUENCE</scope>
    <source>
        <strain evidence="8">AP11</strain>
    </source>
</reference>
<evidence type="ECO:0000256" key="6">
    <source>
        <dbReference type="SAM" id="SignalP"/>
    </source>
</evidence>
<evidence type="ECO:0000256" key="5">
    <source>
        <dbReference type="SAM" id="Phobius"/>
    </source>
</evidence>
<dbReference type="RefSeq" id="WP_026089761.1">
    <property type="nucleotide sequence ID" value="NZ_CAPH01000017.1"/>
</dbReference>
<dbReference type="SUPFAM" id="SSF103088">
    <property type="entry name" value="OmpA-like"/>
    <property type="match status" value="1"/>
</dbReference>
<evidence type="ECO:0000259" key="7">
    <source>
        <dbReference type="PROSITE" id="PS51123"/>
    </source>
</evidence>
<dbReference type="PANTHER" id="PTHR30329">
    <property type="entry name" value="STATOR ELEMENT OF FLAGELLAR MOTOR COMPLEX"/>
    <property type="match status" value="1"/>
</dbReference>
<dbReference type="PROSITE" id="PS51123">
    <property type="entry name" value="OMPA_2"/>
    <property type="match status" value="1"/>
</dbReference>
<feature type="signal peptide" evidence="6">
    <location>
        <begin position="1"/>
        <end position="22"/>
    </location>
</feature>
<evidence type="ECO:0000256" key="2">
    <source>
        <dbReference type="ARBA" id="ARBA00023136"/>
    </source>
</evidence>
<dbReference type="InterPro" id="IPR006665">
    <property type="entry name" value="OmpA-like"/>
</dbReference>
<dbReference type="Pfam" id="PF00691">
    <property type="entry name" value="OmpA"/>
    <property type="match status" value="1"/>
</dbReference>
<dbReference type="InterPro" id="IPR006664">
    <property type="entry name" value="OMP_bac"/>
</dbReference>
<dbReference type="EMBL" id="CP102294">
    <property type="protein sequence ID" value="UWN58203.1"/>
    <property type="molecule type" value="Genomic_DNA"/>
</dbReference>
<dbReference type="Proteomes" id="UP001059295">
    <property type="component" value="Chromosome"/>
</dbReference>
<dbReference type="PANTHER" id="PTHR30329:SF21">
    <property type="entry name" value="LIPOPROTEIN YIAD-RELATED"/>
    <property type="match status" value="1"/>
</dbReference>